<dbReference type="InterPro" id="IPR014710">
    <property type="entry name" value="RmlC-like_jellyroll"/>
</dbReference>
<keyword evidence="1" id="KW-0805">Transcription regulation</keyword>
<organism evidence="5 6">
    <name type="scientific">Emticicia aquatica</name>
    <dbReference type="NCBI Taxonomy" id="1681835"/>
    <lineage>
        <taxon>Bacteria</taxon>
        <taxon>Pseudomonadati</taxon>
        <taxon>Bacteroidota</taxon>
        <taxon>Cytophagia</taxon>
        <taxon>Cytophagales</taxon>
        <taxon>Leadbetterellaceae</taxon>
        <taxon>Emticicia</taxon>
    </lineage>
</organism>
<dbReference type="PANTHER" id="PTHR43280:SF27">
    <property type="entry name" value="TRANSCRIPTIONAL REGULATOR MTLR"/>
    <property type="match status" value="1"/>
</dbReference>
<name>A0ABM9ARK9_9BACT</name>
<dbReference type="SUPFAM" id="SSF46689">
    <property type="entry name" value="Homeodomain-like"/>
    <property type="match status" value="2"/>
</dbReference>
<dbReference type="CDD" id="cd06976">
    <property type="entry name" value="cupin_MtlR-like_N"/>
    <property type="match status" value="1"/>
</dbReference>
<dbReference type="InterPro" id="IPR011051">
    <property type="entry name" value="RmlC_Cupin_sf"/>
</dbReference>
<gene>
    <name evidence="5" type="primary">rhaR_7</name>
    <name evidence="5" type="ORF">EMA8858_02503</name>
</gene>
<evidence type="ECO:0000259" key="4">
    <source>
        <dbReference type="PROSITE" id="PS01124"/>
    </source>
</evidence>
<evidence type="ECO:0000256" key="1">
    <source>
        <dbReference type="ARBA" id="ARBA00023015"/>
    </source>
</evidence>
<dbReference type="SMART" id="SM00342">
    <property type="entry name" value="HTH_ARAC"/>
    <property type="match status" value="1"/>
</dbReference>
<dbReference type="Pfam" id="PF12833">
    <property type="entry name" value="HTH_18"/>
    <property type="match status" value="1"/>
</dbReference>
<dbReference type="InterPro" id="IPR020449">
    <property type="entry name" value="Tscrpt_reg_AraC-type_HTH"/>
</dbReference>
<dbReference type="RefSeq" id="WP_238806931.1">
    <property type="nucleotide sequence ID" value="NZ_CAKLPY010000002.1"/>
</dbReference>
<keyword evidence="3" id="KW-0804">Transcription</keyword>
<dbReference type="SUPFAM" id="SSF51182">
    <property type="entry name" value="RmlC-like cupins"/>
    <property type="match status" value="1"/>
</dbReference>
<evidence type="ECO:0000313" key="6">
    <source>
        <dbReference type="Proteomes" id="UP000837932"/>
    </source>
</evidence>
<comment type="caution">
    <text evidence="5">The sequence shown here is derived from an EMBL/GenBank/DDBJ whole genome shotgun (WGS) entry which is preliminary data.</text>
</comment>
<evidence type="ECO:0000313" key="5">
    <source>
        <dbReference type="EMBL" id="CAH0996371.1"/>
    </source>
</evidence>
<keyword evidence="6" id="KW-1185">Reference proteome</keyword>
<proteinExistence type="predicted"/>
<dbReference type="EMBL" id="CAKLPY010000002">
    <property type="protein sequence ID" value="CAH0996371.1"/>
    <property type="molecule type" value="Genomic_DNA"/>
</dbReference>
<dbReference type="Proteomes" id="UP000837932">
    <property type="component" value="Unassembled WGS sequence"/>
</dbReference>
<reference evidence="5" key="1">
    <citation type="submission" date="2021-12" db="EMBL/GenBank/DDBJ databases">
        <authorList>
            <person name="Rodrigo-Torres L."/>
            <person name="Arahal R. D."/>
            <person name="Lucena T."/>
        </authorList>
    </citation>
    <scope>NUCLEOTIDE SEQUENCE</scope>
    <source>
        <strain evidence="5">CECT 8858</strain>
    </source>
</reference>
<dbReference type="Gene3D" id="1.10.10.60">
    <property type="entry name" value="Homeodomain-like"/>
    <property type="match status" value="2"/>
</dbReference>
<feature type="domain" description="HTH araC/xylS-type" evidence="4">
    <location>
        <begin position="181"/>
        <end position="279"/>
    </location>
</feature>
<protein>
    <submittedName>
        <fullName evidence="5">HTH-type transcriptional activator RhaR</fullName>
    </submittedName>
</protein>
<evidence type="ECO:0000256" key="2">
    <source>
        <dbReference type="ARBA" id="ARBA00023125"/>
    </source>
</evidence>
<sequence length="280" mass="32385">MKAFYEKIPNKDDVSFLARKISVQNFDAPLHFHPEYELTLILCGNGKRFVGDSVENFDYGDLVLLGSNLPHFWRTDKALQEKNTISEAIVVQFSTDFVNNILEKLPECKLIISMLNLAKSGIKFSDSLTILFEKLITENGTKRLLLLIEILEKLSQSTNYQTLASKNFNIKPDDSENERMRKILEFTLDNFQNEITIREMADLANLTVPSFCRYFKSRTRKTFIDYLNEIRVSHARKLLINSELGISQIGLECGFQNLSNFHRIFKNQVGITPLAYRKHF</sequence>
<keyword evidence="2" id="KW-0238">DNA-binding</keyword>
<dbReference type="InterPro" id="IPR018062">
    <property type="entry name" value="HTH_AraC-typ_CS"/>
</dbReference>
<evidence type="ECO:0000256" key="3">
    <source>
        <dbReference type="ARBA" id="ARBA00023163"/>
    </source>
</evidence>
<dbReference type="Gene3D" id="2.60.120.10">
    <property type="entry name" value="Jelly Rolls"/>
    <property type="match status" value="1"/>
</dbReference>
<dbReference type="PANTHER" id="PTHR43280">
    <property type="entry name" value="ARAC-FAMILY TRANSCRIPTIONAL REGULATOR"/>
    <property type="match status" value="1"/>
</dbReference>
<accession>A0ABM9ARK9</accession>
<dbReference type="PRINTS" id="PR00032">
    <property type="entry name" value="HTHARAC"/>
</dbReference>
<dbReference type="InterPro" id="IPR018060">
    <property type="entry name" value="HTH_AraC"/>
</dbReference>
<dbReference type="InterPro" id="IPR009057">
    <property type="entry name" value="Homeodomain-like_sf"/>
</dbReference>
<dbReference type="PROSITE" id="PS01124">
    <property type="entry name" value="HTH_ARAC_FAMILY_2"/>
    <property type="match status" value="1"/>
</dbReference>
<dbReference type="PROSITE" id="PS00041">
    <property type="entry name" value="HTH_ARAC_FAMILY_1"/>
    <property type="match status" value="1"/>
</dbReference>